<feature type="transmembrane region" description="Helical" evidence="7">
    <location>
        <begin position="269"/>
        <end position="292"/>
    </location>
</feature>
<comment type="subcellular location">
    <subcellularLocation>
        <location evidence="1">Cell membrane</location>
        <topology evidence="1">Multi-pass membrane protein</topology>
    </subcellularLocation>
</comment>
<evidence type="ECO:0000313" key="11">
    <source>
        <dbReference type="Proteomes" id="UP000651333"/>
    </source>
</evidence>
<dbReference type="GO" id="GO:0005524">
    <property type="term" value="F:ATP binding"/>
    <property type="evidence" value="ECO:0007669"/>
    <property type="project" value="UniProtKB-KW"/>
</dbReference>
<dbReference type="Gene3D" id="1.20.1560.10">
    <property type="entry name" value="ABC transporter type 1, transmembrane domain"/>
    <property type="match status" value="1"/>
</dbReference>
<evidence type="ECO:0000256" key="5">
    <source>
        <dbReference type="ARBA" id="ARBA00022989"/>
    </source>
</evidence>
<dbReference type="GO" id="GO:0016887">
    <property type="term" value="F:ATP hydrolysis activity"/>
    <property type="evidence" value="ECO:0007669"/>
    <property type="project" value="InterPro"/>
</dbReference>
<dbReference type="AlphaFoldDB" id="A0A9Q5C5G3"/>
<dbReference type="Pfam" id="PF00005">
    <property type="entry name" value="ABC_tran"/>
    <property type="match status" value="1"/>
</dbReference>
<dbReference type="InterPro" id="IPR011527">
    <property type="entry name" value="ABC1_TM_dom"/>
</dbReference>
<dbReference type="Pfam" id="PF00664">
    <property type="entry name" value="ABC_membrane"/>
    <property type="match status" value="1"/>
</dbReference>
<keyword evidence="4" id="KW-0067">ATP-binding</keyword>
<dbReference type="PROSITE" id="PS50929">
    <property type="entry name" value="ABC_TM1F"/>
    <property type="match status" value="1"/>
</dbReference>
<dbReference type="InterPro" id="IPR036640">
    <property type="entry name" value="ABC1_TM_sf"/>
</dbReference>
<dbReference type="SUPFAM" id="SSF52540">
    <property type="entry name" value="P-loop containing nucleoside triphosphate hydrolases"/>
    <property type="match status" value="1"/>
</dbReference>
<organism evidence="10 11">
    <name type="scientific">Lactobacillus helveticus</name>
    <name type="common">Lactobacillus suntoryeus</name>
    <dbReference type="NCBI Taxonomy" id="1587"/>
    <lineage>
        <taxon>Bacteria</taxon>
        <taxon>Bacillati</taxon>
        <taxon>Bacillota</taxon>
        <taxon>Bacilli</taxon>
        <taxon>Lactobacillales</taxon>
        <taxon>Lactobacillaceae</taxon>
        <taxon>Lactobacillus</taxon>
    </lineage>
</organism>
<protein>
    <submittedName>
        <fullName evidence="10">Protein glycosylation K</fullName>
    </submittedName>
</protein>
<dbReference type="SMART" id="SM00382">
    <property type="entry name" value="AAA"/>
    <property type="match status" value="1"/>
</dbReference>
<evidence type="ECO:0000259" key="8">
    <source>
        <dbReference type="PROSITE" id="PS50893"/>
    </source>
</evidence>
<dbReference type="InterPro" id="IPR027417">
    <property type="entry name" value="P-loop_NTPase"/>
</dbReference>
<evidence type="ECO:0000256" key="7">
    <source>
        <dbReference type="SAM" id="Phobius"/>
    </source>
</evidence>
<reference evidence="10" key="1">
    <citation type="submission" date="2019-09" db="EMBL/GenBank/DDBJ databases">
        <title>Comparative genomic analysis of Lactobacillus helveticus.</title>
        <authorList>
            <person name="Zhang H."/>
            <person name="Chen Y."/>
            <person name="Zhong Z."/>
        </authorList>
    </citation>
    <scope>NUCLEOTIDE SEQUENCE</scope>
    <source>
        <strain evidence="10">IMAU30003</strain>
    </source>
</reference>
<evidence type="ECO:0000256" key="4">
    <source>
        <dbReference type="ARBA" id="ARBA00022840"/>
    </source>
</evidence>
<dbReference type="PANTHER" id="PTHR24221:SF503">
    <property type="entry name" value="MITOCHONDRIAL POTASSIUM CHANNEL ATP-BINDING SUBUNIT"/>
    <property type="match status" value="1"/>
</dbReference>
<keyword evidence="3" id="KW-0547">Nucleotide-binding</keyword>
<keyword evidence="2 7" id="KW-0812">Transmembrane</keyword>
<feature type="transmembrane region" description="Helical" evidence="7">
    <location>
        <begin position="59"/>
        <end position="78"/>
    </location>
</feature>
<evidence type="ECO:0000256" key="1">
    <source>
        <dbReference type="ARBA" id="ARBA00004651"/>
    </source>
</evidence>
<evidence type="ECO:0000313" key="10">
    <source>
        <dbReference type="EMBL" id="NRO34700.1"/>
    </source>
</evidence>
<dbReference type="InterPro" id="IPR017871">
    <property type="entry name" value="ABC_transporter-like_CS"/>
</dbReference>
<dbReference type="PROSITE" id="PS50893">
    <property type="entry name" value="ABC_TRANSPORTER_2"/>
    <property type="match status" value="1"/>
</dbReference>
<feature type="transmembrane region" description="Helical" evidence="7">
    <location>
        <begin position="243"/>
        <end position="262"/>
    </location>
</feature>
<evidence type="ECO:0000259" key="9">
    <source>
        <dbReference type="PROSITE" id="PS50929"/>
    </source>
</evidence>
<sequence>MMDIQNKQKNIFFRNVINRIGKLRVLILILLVFLGYLLYYCQPYFISNLFYNKDTNKNILNFIGLGITLLVTPMINILNNNYVQAIRVYSKKELWEKVSNEEYSYFLDSTIGKIQSYINEVSFACREIEQNSLLQMIKLFAMLFLYTIMLIKLNIMLGIIYLVIFVCYMILSTKMANINRMRIAQSLSKTSKINENMQDYYQNIEVILSSNSQKFEDKKIDHTLNDEKEVYYHVQQVTNFNTLVQQFIVIALAAIICIFGMYTLHAKNLFSVILILLYSVLNLASFGMQYLAFRELSDRISSGLKVLKYDVNLKKKKENFVYNDSQNSIQLQNLSFKYSNKKKVFSNLSGSFPKAKMSAIIGENGRGKSTLLKIIMNFYPLRYGTIIFPYKDPLIVYIPQNAPLFNRSIYENISYPGKKISVDFIMKLVTEIGLDSLIKSKKDLKNKKPGDFKNSISGGERQKILFLRAIVSKPDILLLDEITSNLDEKTVTLLYRLIRKYLKNTTIIGITHRQEELKYYDYIFRL</sequence>
<dbReference type="PANTHER" id="PTHR24221">
    <property type="entry name" value="ATP-BINDING CASSETTE SUB-FAMILY B"/>
    <property type="match status" value="1"/>
</dbReference>
<dbReference type="InterPro" id="IPR039421">
    <property type="entry name" value="Type_1_exporter"/>
</dbReference>
<feature type="transmembrane region" description="Helical" evidence="7">
    <location>
        <begin position="143"/>
        <end position="171"/>
    </location>
</feature>
<feature type="domain" description="ABC transporter" evidence="8">
    <location>
        <begin position="329"/>
        <end position="526"/>
    </location>
</feature>
<dbReference type="RefSeq" id="WP_167541410.1">
    <property type="nucleotide sequence ID" value="NZ_CP012381.1"/>
</dbReference>
<keyword evidence="5 7" id="KW-1133">Transmembrane helix</keyword>
<feature type="domain" description="ABC transmembrane type-1" evidence="9">
    <location>
        <begin position="25"/>
        <end position="295"/>
    </location>
</feature>
<dbReference type="Proteomes" id="UP000651333">
    <property type="component" value="Unassembled WGS sequence"/>
</dbReference>
<accession>A0A9Q5C5G3</accession>
<gene>
    <name evidence="10" type="ORF">IMAU30003_00939</name>
</gene>
<dbReference type="InterPro" id="IPR003439">
    <property type="entry name" value="ABC_transporter-like_ATP-bd"/>
</dbReference>
<proteinExistence type="predicted"/>
<evidence type="ECO:0000256" key="2">
    <source>
        <dbReference type="ARBA" id="ARBA00022692"/>
    </source>
</evidence>
<evidence type="ECO:0000256" key="3">
    <source>
        <dbReference type="ARBA" id="ARBA00022741"/>
    </source>
</evidence>
<dbReference type="InterPro" id="IPR003593">
    <property type="entry name" value="AAA+_ATPase"/>
</dbReference>
<evidence type="ECO:0000256" key="6">
    <source>
        <dbReference type="ARBA" id="ARBA00023136"/>
    </source>
</evidence>
<keyword evidence="6 7" id="KW-0472">Membrane</keyword>
<feature type="transmembrane region" description="Helical" evidence="7">
    <location>
        <begin position="21"/>
        <end position="39"/>
    </location>
</feature>
<dbReference type="Gene3D" id="3.40.50.300">
    <property type="entry name" value="P-loop containing nucleotide triphosphate hydrolases"/>
    <property type="match status" value="1"/>
</dbReference>
<dbReference type="PROSITE" id="PS00211">
    <property type="entry name" value="ABC_TRANSPORTER_1"/>
    <property type="match status" value="1"/>
</dbReference>
<name>A0A9Q5C5G3_LACHE</name>
<dbReference type="CDD" id="cd03228">
    <property type="entry name" value="ABCC_MRP_Like"/>
    <property type="match status" value="1"/>
</dbReference>
<dbReference type="SUPFAM" id="SSF90123">
    <property type="entry name" value="ABC transporter transmembrane region"/>
    <property type="match status" value="1"/>
</dbReference>
<dbReference type="GO" id="GO:0005886">
    <property type="term" value="C:plasma membrane"/>
    <property type="evidence" value="ECO:0007669"/>
    <property type="project" value="UniProtKB-SubCell"/>
</dbReference>
<dbReference type="GO" id="GO:0140359">
    <property type="term" value="F:ABC-type transporter activity"/>
    <property type="evidence" value="ECO:0007669"/>
    <property type="project" value="InterPro"/>
</dbReference>
<comment type="caution">
    <text evidence="10">The sequence shown here is derived from an EMBL/GenBank/DDBJ whole genome shotgun (WGS) entry which is preliminary data.</text>
</comment>
<dbReference type="EMBL" id="WCHB01000024">
    <property type="protein sequence ID" value="NRO34700.1"/>
    <property type="molecule type" value="Genomic_DNA"/>
</dbReference>